<keyword evidence="2" id="KW-1185">Reference proteome</keyword>
<protein>
    <submittedName>
        <fullName evidence="1">Uncharacterized protein</fullName>
    </submittedName>
</protein>
<dbReference type="AlphaFoldDB" id="A0A1H0GI49"/>
<organism evidence="1 2">
    <name type="scientific">Pseudomonas jinjuensis</name>
    <dbReference type="NCBI Taxonomy" id="198616"/>
    <lineage>
        <taxon>Bacteria</taxon>
        <taxon>Pseudomonadati</taxon>
        <taxon>Pseudomonadota</taxon>
        <taxon>Gammaproteobacteria</taxon>
        <taxon>Pseudomonadales</taxon>
        <taxon>Pseudomonadaceae</taxon>
        <taxon>Pseudomonas</taxon>
    </lineage>
</organism>
<gene>
    <name evidence="1" type="ORF">SAMN05216193_107199</name>
</gene>
<sequence>MRSLHLEKGQRVNQQNLADFIWNVAVLACFDEPDADAQPPRPLAEIDADLKAVEAEIAALLGEVTA</sequence>
<dbReference type="EMBL" id="FNIJ01000007">
    <property type="protein sequence ID" value="SDO06538.1"/>
    <property type="molecule type" value="Genomic_DNA"/>
</dbReference>
<accession>A0A1H0GI49</accession>
<name>A0A1H0GI49_9PSED</name>
<evidence type="ECO:0000313" key="2">
    <source>
        <dbReference type="Proteomes" id="UP000242957"/>
    </source>
</evidence>
<dbReference type="STRING" id="198616.SAMN05216193_107199"/>
<reference evidence="2" key="1">
    <citation type="submission" date="2016-10" db="EMBL/GenBank/DDBJ databases">
        <authorList>
            <person name="Varghese N."/>
            <person name="Submissions S."/>
        </authorList>
    </citation>
    <scope>NUCLEOTIDE SEQUENCE [LARGE SCALE GENOMIC DNA]</scope>
    <source>
        <strain evidence="2">JCM 21621</strain>
    </source>
</reference>
<evidence type="ECO:0000313" key="1">
    <source>
        <dbReference type="EMBL" id="SDO06538.1"/>
    </source>
</evidence>
<dbReference type="Proteomes" id="UP000242957">
    <property type="component" value="Unassembled WGS sequence"/>
</dbReference>
<proteinExistence type="predicted"/>